<dbReference type="SUPFAM" id="SSF46458">
    <property type="entry name" value="Globin-like"/>
    <property type="match status" value="1"/>
</dbReference>
<evidence type="ECO:0000313" key="2">
    <source>
        <dbReference type="EMBL" id="KAK0168819.1"/>
    </source>
</evidence>
<feature type="compositionally biased region" description="Basic and acidic residues" evidence="1">
    <location>
        <begin position="264"/>
        <end position="273"/>
    </location>
</feature>
<proteinExistence type="predicted"/>
<accession>A0AA39KPC6</accession>
<keyword evidence="3" id="KW-1185">Reference proteome</keyword>
<name>A0AA39KPC6_MICHY</name>
<evidence type="ECO:0000313" key="3">
    <source>
        <dbReference type="Proteomes" id="UP001168972"/>
    </source>
</evidence>
<comment type="caution">
    <text evidence="2">The sequence shown here is derived from an EMBL/GenBank/DDBJ whole genome shotgun (WGS) entry which is preliminary data.</text>
</comment>
<dbReference type="GO" id="GO:0020037">
    <property type="term" value="F:heme binding"/>
    <property type="evidence" value="ECO:0007669"/>
    <property type="project" value="InterPro"/>
</dbReference>
<evidence type="ECO:0000256" key="1">
    <source>
        <dbReference type="SAM" id="MobiDB-lite"/>
    </source>
</evidence>
<dbReference type="CDD" id="cd01040">
    <property type="entry name" value="Mb-like"/>
    <property type="match status" value="1"/>
</dbReference>
<protein>
    <submittedName>
        <fullName evidence="2">Uncharacterized protein</fullName>
    </submittedName>
</protein>
<gene>
    <name evidence="2" type="ORF">PV327_002586</name>
</gene>
<dbReference type="Proteomes" id="UP001168972">
    <property type="component" value="Unassembled WGS sequence"/>
</dbReference>
<organism evidence="2 3">
    <name type="scientific">Microctonus hyperodae</name>
    <name type="common">Parasitoid wasp</name>
    <dbReference type="NCBI Taxonomy" id="165561"/>
    <lineage>
        <taxon>Eukaryota</taxon>
        <taxon>Metazoa</taxon>
        <taxon>Ecdysozoa</taxon>
        <taxon>Arthropoda</taxon>
        <taxon>Hexapoda</taxon>
        <taxon>Insecta</taxon>
        <taxon>Pterygota</taxon>
        <taxon>Neoptera</taxon>
        <taxon>Endopterygota</taxon>
        <taxon>Hymenoptera</taxon>
        <taxon>Apocrita</taxon>
        <taxon>Ichneumonoidea</taxon>
        <taxon>Braconidae</taxon>
        <taxon>Euphorinae</taxon>
        <taxon>Microctonus</taxon>
    </lineage>
</organism>
<dbReference type="InterPro" id="IPR012292">
    <property type="entry name" value="Globin/Proto"/>
</dbReference>
<reference evidence="2" key="1">
    <citation type="journal article" date="2023" name="bioRxiv">
        <title>Scaffold-level genome assemblies of two parasitoid biocontrol wasps reveal the parthenogenesis mechanism and an associated novel virus.</title>
        <authorList>
            <person name="Inwood S."/>
            <person name="Skelly J."/>
            <person name="Guhlin J."/>
            <person name="Harrop T."/>
            <person name="Goldson S."/>
            <person name="Dearden P."/>
        </authorList>
    </citation>
    <scope>NUCLEOTIDE SEQUENCE</scope>
    <source>
        <strain evidence="2">Lincoln</strain>
        <tissue evidence="2">Whole body</tissue>
    </source>
</reference>
<dbReference type="InterPro" id="IPR044399">
    <property type="entry name" value="Mb-like_M"/>
</dbReference>
<dbReference type="AlphaFoldDB" id="A0AA39KPC6"/>
<feature type="region of interest" description="Disordered" evidence="1">
    <location>
        <begin position="250"/>
        <end position="281"/>
    </location>
</feature>
<sequence>MGNTIHRRDKEKSILNERAVLRKVWSGIADNPQYHGNVFFLGFCKMYPQYTKYFTLDPEMPLTIDVHITMHFSIIMETIGYLVVDYYKNRKQHNFFIGYIAMVHKDMNLIHRDMSNFGVSLIEYLSATFPNIMTSDCHKIVSGYIFNLINNISQNIEELKEKDFSELIESSRQIKSPFVRWISCQDNLIYGKTADFWNDRQRIWEARLEEWKRKVGMVKKLREYSSSDNDSTLSGLSKDSNDVSQLIQSPIQSSSKTNDSSRISQHELPHENAEPSVYRPSITLRSKKSGETQYSVIETIDFTNEPFISDPKFEFTFDDDVLSISDSYGDTSDKSSESSGKISIDSIARKRRRAKLLV</sequence>
<dbReference type="EMBL" id="JAQQBR010001831">
    <property type="protein sequence ID" value="KAK0168819.1"/>
    <property type="molecule type" value="Genomic_DNA"/>
</dbReference>
<dbReference type="GO" id="GO:0019825">
    <property type="term" value="F:oxygen binding"/>
    <property type="evidence" value="ECO:0007669"/>
    <property type="project" value="InterPro"/>
</dbReference>
<dbReference type="InterPro" id="IPR009050">
    <property type="entry name" value="Globin-like_sf"/>
</dbReference>
<reference evidence="2" key="2">
    <citation type="submission" date="2023-03" db="EMBL/GenBank/DDBJ databases">
        <authorList>
            <person name="Inwood S.N."/>
            <person name="Skelly J.G."/>
            <person name="Guhlin J."/>
            <person name="Harrop T.W.R."/>
            <person name="Goldson S.G."/>
            <person name="Dearden P.K."/>
        </authorList>
    </citation>
    <scope>NUCLEOTIDE SEQUENCE</scope>
    <source>
        <strain evidence="2">Lincoln</strain>
        <tissue evidence="2">Whole body</tissue>
    </source>
</reference>
<dbReference type="Gene3D" id="1.10.490.10">
    <property type="entry name" value="Globins"/>
    <property type="match status" value="1"/>
</dbReference>